<keyword evidence="2" id="KW-0695">RNA-directed DNA polymerase</keyword>
<proteinExistence type="predicted"/>
<protein>
    <submittedName>
        <fullName evidence="2">Reverse transcriptase</fullName>
    </submittedName>
</protein>
<keyword evidence="2" id="KW-0808">Transferase</keyword>
<dbReference type="GO" id="GO:0005737">
    <property type="term" value="C:cytoplasm"/>
    <property type="evidence" value="ECO:0007669"/>
    <property type="project" value="UniProtKB-ARBA"/>
</dbReference>
<accession>A0A6I3SPY8</accession>
<gene>
    <name evidence="2" type="ORF">GJ688_20130</name>
</gene>
<dbReference type="GO" id="GO:0003964">
    <property type="term" value="F:RNA-directed DNA polymerase activity"/>
    <property type="evidence" value="ECO:0007669"/>
    <property type="project" value="UniProtKB-KW"/>
</dbReference>
<sequence>RIQYIVQFSVAKTLARKYDISLKKVFTKFSPSIKVDYLSENYKKRRIQLALYPNFKRRRKHFYNLLTASKTPFTPIYRPYNPTKQPCTLCGSNDQIRMYHRKPVSLISRPAKTVIEHMIRINRRQIPVCKRCYNSL</sequence>
<name>A0A6I3SPY8_HELMO</name>
<dbReference type="GO" id="GO:0006397">
    <property type="term" value="P:mRNA processing"/>
    <property type="evidence" value="ECO:0007669"/>
    <property type="project" value="InterPro"/>
</dbReference>
<keyword evidence="3" id="KW-1185">Reference proteome</keyword>
<reference evidence="2 3" key="1">
    <citation type="submission" date="2019-11" db="EMBL/GenBank/DDBJ databases">
        <title>Whole-genome sequence of a the green, strictly anaerobic photosynthetic bacterium Heliobacillus mobilis DSM 6151.</title>
        <authorList>
            <person name="Kyndt J.A."/>
            <person name="Meyer T.E."/>
        </authorList>
    </citation>
    <scope>NUCLEOTIDE SEQUENCE [LARGE SCALE GENOMIC DNA]</scope>
    <source>
        <strain evidence="2 3">DSM 6151</strain>
    </source>
</reference>
<organism evidence="2 3">
    <name type="scientific">Heliobacterium mobile</name>
    <name type="common">Heliobacillus mobilis</name>
    <dbReference type="NCBI Taxonomy" id="28064"/>
    <lineage>
        <taxon>Bacteria</taxon>
        <taxon>Bacillati</taxon>
        <taxon>Bacillota</taxon>
        <taxon>Clostridia</taxon>
        <taxon>Eubacteriales</taxon>
        <taxon>Heliobacteriaceae</taxon>
        <taxon>Heliobacterium</taxon>
    </lineage>
</organism>
<evidence type="ECO:0000259" key="1">
    <source>
        <dbReference type="Pfam" id="PF01348"/>
    </source>
</evidence>
<keyword evidence="2" id="KW-0548">Nucleotidyltransferase</keyword>
<feature type="non-terminal residue" evidence="2">
    <location>
        <position position="1"/>
    </location>
</feature>
<feature type="domain" description="Domain X" evidence="1">
    <location>
        <begin position="1"/>
        <end position="49"/>
    </location>
</feature>
<comment type="caution">
    <text evidence="2">The sequence shown here is derived from an EMBL/GenBank/DDBJ whole genome shotgun (WGS) entry which is preliminary data.</text>
</comment>
<dbReference type="Pfam" id="PF01348">
    <property type="entry name" value="Intron_maturas2"/>
    <property type="match status" value="1"/>
</dbReference>
<evidence type="ECO:0000313" key="3">
    <source>
        <dbReference type="Proteomes" id="UP000430670"/>
    </source>
</evidence>
<dbReference type="EMBL" id="WNKU01000129">
    <property type="protein sequence ID" value="MTV51101.1"/>
    <property type="molecule type" value="Genomic_DNA"/>
</dbReference>
<dbReference type="Proteomes" id="UP000430670">
    <property type="component" value="Unassembled WGS sequence"/>
</dbReference>
<dbReference type="AlphaFoldDB" id="A0A6I3SPY8"/>
<dbReference type="InterPro" id="IPR024937">
    <property type="entry name" value="Domain_X"/>
</dbReference>
<evidence type="ECO:0000313" key="2">
    <source>
        <dbReference type="EMBL" id="MTV51101.1"/>
    </source>
</evidence>